<reference evidence="4 5" key="1">
    <citation type="submission" date="2024-09" db="EMBL/GenBank/DDBJ databases">
        <title>Chromosome-scale assembly of Riccia sorocarpa.</title>
        <authorList>
            <person name="Paukszto L."/>
        </authorList>
    </citation>
    <scope>NUCLEOTIDE SEQUENCE [LARGE SCALE GENOMIC DNA]</scope>
    <source>
        <strain evidence="4">LP-2024</strain>
        <tissue evidence="4">Aerial parts of the thallus</tissue>
    </source>
</reference>
<evidence type="ECO:0000313" key="5">
    <source>
        <dbReference type="Proteomes" id="UP001633002"/>
    </source>
</evidence>
<dbReference type="Proteomes" id="UP001633002">
    <property type="component" value="Unassembled WGS sequence"/>
</dbReference>
<name>A0ABD3HP83_9MARC</name>
<feature type="compositionally biased region" description="Basic and acidic residues" evidence="1">
    <location>
        <begin position="570"/>
        <end position="580"/>
    </location>
</feature>
<evidence type="ECO:0000256" key="2">
    <source>
        <dbReference type="SAM" id="Phobius"/>
    </source>
</evidence>
<evidence type="ECO:0000256" key="3">
    <source>
        <dbReference type="SAM" id="SignalP"/>
    </source>
</evidence>
<feature type="compositionally biased region" description="Basic residues" evidence="1">
    <location>
        <begin position="581"/>
        <end position="590"/>
    </location>
</feature>
<feature type="transmembrane region" description="Helical" evidence="2">
    <location>
        <begin position="466"/>
        <end position="484"/>
    </location>
</feature>
<dbReference type="EMBL" id="JBJQOH010000003">
    <property type="protein sequence ID" value="KAL3693233.1"/>
    <property type="molecule type" value="Genomic_DNA"/>
</dbReference>
<dbReference type="PANTHER" id="PTHR33538">
    <property type="entry name" value="PROTEIN GAMETE EXPRESSED 1"/>
    <property type="match status" value="1"/>
</dbReference>
<evidence type="ECO:0000313" key="4">
    <source>
        <dbReference type="EMBL" id="KAL3693233.1"/>
    </source>
</evidence>
<feature type="compositionally biased region" description="Polar residues" evidence="1">
    <location>
        <begin position="600"/>
        <end position="609"/>
    </location>
</feature>
<proteinExistence type="predicted"/>
<keyword evidence="5" id="KW-1185">Reference proteome</keyword>
<evidence type="ECO:0008006" key="6">
    <source>
        <dbReference type="Google" id="ProtNLM"/>
    </source>
</evidence>
<keyword evidence="2" id="KW-0472">Membrane</keyword>
<feature type="transmembrane region" description="Helical" evidence="2">
    <location>
        <begin position="438"/>
        <end position="454"/>
    </location>
</feature>
<gene>
    <name evidence="4" type="ORF">R1sor_006884</name>
</gene>
<feature type="chain" id="PRO_5044872335" description="Protein GAMETE EXPRESSED 1" evidence="3">
    <location>
        <begin position="40"/>
        <end position="609"/>
    </location>
</feature>
<keyword evidence="2" id="KW-0812">Transmembrane</keyword>
<accession>A0ABD3HP83</accession>
<evidence type="ECO:0000256" key="1">
    <source>
        <dbReference type="SAM" id="MobiDB-lite"/>
    </source>
</evidence>
<keyword evidence="2" id="KW-1133">Transmembrane helix</keyword>
<organism evidence="4 5">
    <name type="scientific">Riccia sorocarpa</name>
    <dbReference type="NCBI Taxonomy" id="122646"/>
    <lineage>
        <taxon>Eukaryota</taxon>
        <taxon>Viridiplantae</taxon>
        <taxon>Streptophyta</taxon>
        <taxon>Embryophyta</taxon>
        <taxon>Marchantiophyta</taxon>
        <taxon>Marchantiopsida</taxon>
        <taxon>Marchantiidae</taxon>
        <taxon>Marchantiales</taxon>
        <taxon>Ricciaceae</taxon>
        <taxon>Riccia</taxon>
    </lineage>
</organism>
<dbReference type="AlphaFoldDB" id="A0ABD3HP83"/>
<feature type="region of interest" description="Disordered" evidence="1">
    <location>
        <begin position="565"/>
        <end position="609"/>
    </location>
</feature>
<feature type="transmembrane region" description="Helical" evidence="2">
    <location>
        <begin position="504"/>
        <end position="525"/>
    </location>
</feature>
<feature type="signal peptide" evidence="3">
    <location>
        <begin position="1"/>
        <end position="39"/>
    </location>
</feature>
<protein>
    <recommendedName>
        <fullName evidence="6">Protein GAMETE EXPRESSED 1</fullName>
    </recommendedName>
</protein>
<dbReference type="PANTHER" id="PTHR33538:SF2">
    <property type="entry name" value="PROTEIN GAMETE EXPRESSED 1"/>
    <property type="match status" value="1"/>
</dbReference>
<comment type="caution">
    <text evidence="4">The sequence shown here is derived from an EMBL/GenBank/DDBJ whole genome shotgun (WGS) entry which is preliminary data.</text>
</comment>
<sequence length="609" mass="69189">MKPIRSFSLPGFHRRRIFCVPTLLILISLALLRSEGVEAAWTWKFWSQRSNNVGSELGESDPFEAEFQATPGLQLKKPVLSTAKFDIDTSVILGSQNSRGKQFVERSTSLTSEHSCWQVAYSGMFKSCKDILKDEDRKSRLALRLTDCFLKTSGRCGIKKCSDTVPVNTCVKALDDHTHAIFLAFFIDAASMCHYLQSQEFKLETEKLVNELKQSAHTVENKLGNMNEQLDKQHSAVIEHSESILESQRRLQHEHAELQLSIEQGMQHLQEAADEARRQLDFVGRIQKDIAHKQQLLADSLASELADLQEKSSHLGSSMSNLHHSLGELTEKSLAGQAQLLEGQEEAMAGLTELQRSQVEAIEESRASMQDLAAEAFSHQQEFRKWQSELDEMHLRLANGSTAMLKAQESFIMKQAAVFTMLEKLFGLHNDILLESRAFKTAFVYFLGGIFVFFSTTTRHTQNARLVLLFGLLLALGFEVTLVWRKADRVPEAIRFAWLQYRIFWVRTGYVIFAVGLLLYSILTFRDYDKLNYYMLKDIQENMMTSAKNQGEMECRNCQQEYLLPPAPRRPADHEGDVSKKVTRKTRTTRSARVTRSATGSLATKISDL</sequence>
<keyword evidence="3" id="KW-0732">Signal</keyword>
<dbReference type="InterPro" id="IPR040346">
    <property type="entry name" value="GEX1/Brambleberry"/>
</dbReference>